<organism evidence="1 2">
    <name type="scientific">Venatoribacter cucullus</name>
    <dbReference type="NCBI Taxonomy" id="2661630"/>
    <lineage>
        <taxon>Bacteria</taxon>
        <taxon>Pseudomonadati</taxon>
        <taxon>Pseudomonadota</taxon>
        <taxon>Gammaproteobacteria</taxon>
        <taxon>Oceanospirillales</taxon>
        <taxon>Oceanospirillaceae</taxon>
        <taxon>Venatoribacter</taxon>
    </lineage>
</organism>
<proteinExistence type="predicted"/>
<accession>A0A9X7UWS5</accession>
<evidence type="ECO:0000313" key="2">
    <source>
        <dbReference type="Proteomes" id="UP000596074"/>
    </source>
</evidence>
<dbReference type="RefSeq" id="WP_228345965.1">
    <property type="nucleotide sequence ID" value="NZ_CP046056.1"/>
</dbReference>
<gene>
    <name evidence="1" type="ORF">GJQ55_02605</name>
</gene>
<dbReference type="EMBL" id="CP046056">
    <property type="protein sequence ID" value="QQD23440.1"/>
    <property type="molecule type" value="Genomic_DNA"/>
</dbReference>
<sequence>MTIESKRRAVFTVLSDYLRGETLWEAMWRWQNQFADKSQYELNGFLSQCGDIPEISANRPQLYRQLISQLMANSNGLKPDPIEQMLQYRQQQEALGVFAADSADWSQAFSSVLEHLFGQLRSDTARQVKRFASEQAVRNGLPQNIAYAFTLWEQGGDPIAVQGAPLVQLKRLLNFVYIGLCEYLGPVDADRILSLSIRSAGADRRHNADPRLLLEK</sequence>
<dbReference type="Proteomes" id="UP000596074">
    <property type="component" value="Chromosome"/>
</dbReference>
<dbReference type="AlphaFoldDB" id="A0A9X7UWS5"/>
<name>A0A9X7UWS5_9GAMM</name>
<reference evidence="1 2" key="1">
    <citation type="submission" date="2019-11" db="EMBL/GenBank/DDBJ databases">
        <title>Venatorbacter sp. nov. a predator of Campylobacter and other Gram-negative bacteria.</title>
        <authorList>
            <person name="Saeedi A."/>
            <person name="Cummings N.J."/>
            <person name="Connerton I.F."/>
            <person name="Connerton P.L."/>
        </authorList>
    </citation>
    <scope>NUCLEOTIDE SEQUENCE [LARGE SCALE GENOMIC DNA]</scope>
    <source>
        <strain evidence="1">XL5</strain>
    </source>
</reference>
<dbReference type="KEGG" id="vcw:GJQ55_02605"/>
<protein>
    <submittedName>
        <fullName evidence="1">Uncharacterized protein</fullName>
    </submittedName>
</protein>
<keyword evidence="2" id="KW-1185">Reference proteome</keyword>
<evidence type="ECO:0000313" key="1">
    <source>
        <dbReference type="EMBL" id="QQD23440.1"/>
    </source>
</evidence>